<dbReference type="EMBL" id="BMJQ01000011">
    <property type="protein sequence ID" value="GGF30551.1"/>
    <property type="molecule type" value="Genomic_DNA"/>
</dbReference>
<dbReference type="InterPro" id="IPR015424">
    <property type="entry name" value="PyrdxlP-dep_Trfase"/>
</dbReference>
<evidence type="ECO:0000313" key="10">
    <source>
        <dbReference type="Proteomes" id="UP000646365"/>
    </source>
</evidence>
<evidence type="ECO:0000259" key="8">
    <source>
        <dbReference type="Pfam" id="PF00155"/>
    </source>
</evidence>
<dbReference type="PROSITE" id="PS00105">
    <property type="entry name" value="AA_TRANSFER_CLASS_1"/>
    <property type="match status" value="1"/>
</dbReference>
<dbReference type="SUPFAM" id="SSF53383">
    <property type="entry name" value="PLP-dependent transferases"/>
    <property type="match status" value="1"/>
</dbReference>
<dbReference type="AlphaFoldDB" id="A0A8J3E4W4"/>
<dbReference type="InterPro" id="IPR015422">
    <property type="entry name" value="PyrdxlP-dep_Trfase_small"/>
</dbReference>
<dbReference type="InterPro" id="IPR050596">
    <property type="entry name" value="AspAT/PAT-like"/>
</dbReference>
<dbReference type="GO" id="GO:0006520">
    <property type="term" value="P:amino acid metabolic process"/>
    <property type="evidence" value="ECO:0007669"/>
    <property type="project" value="InterPro"/>
</dbReference>
<dbReference type="GO" id="GO:0004069">
    <property type="term" value="F:L-aspartate:2-oxoglutarate aminotransferase activity"/>
    <property type="evidence" value="ECO:0007669"/>
    <property type="project" value="UniProtKB-EC"/>
</dbReference>
<reference evidence="9" key="1">
    <citation type="journal article" date="2014" name="Int. J. Syst. Evol. Microbiol.">
        <title>Complete genome sequence of Corynebacterium casei LMG S-19264T (=DSM 44701T), isolated from a smear-ripened cheese.</title>
        <authorList>
            <consortium name="US DOE Joint Genome Institute (JGI-PGF)"/>
            <person name="Walter F."/>
            <person name="Albersmeier A."/>
            <person name="Kalinowski J."/>
            <person name="Ruckert C."/>
        </authorList>
    </citation>
    <scope>NUCLEOTIDE SEQUENCE</scope>
    <source>
        <strain evidence="9">CGMCC 1.15725</strain>
    </source>
</reference>
<evidence type="ECO:0000256" key="7">
    <source>
        <dbReference type="RuleBase" id="RU000481"/>
    </source>
</evidence>
<dbReference type="InterPro" id="IPR004838">
    <property type="entry name" value="NHTrfase_class1_PyrdxlP-BS"/>
</dbReference>
<dbReference type="EC" id="2.6.1.-" evidence="7"/>
<dbReference type="Gene3D" id="3.40.640.10">
    <property type="entry name" value="Type I PLP-dependent aspartate aminotransferase-like (Major domain)"/>
    <property type="match status" value="1"/>
</dbReference>
<keyword evidence="5" id="KW-0663">Pyridoxal phosphate</keyword>
<dbReference type="InterPro" id="IPR004839">
    <property type="entry name" value="Aminotransferase_I/II_large"/>
</dbReference>
<organism evidence="9 10">
    <name type="scientific">Aliidongia dinghuensis</name>
    <dbReference type="NCBI Taxonomy" id="1867774"/>
    <lineage>
        <taxon>Bacteria</taxon>
        <taxon>Pseudomonadati</taxon>
        <taxon>Pseudomonadota</taxon>
        <taxon>Alphaproteobacteria</taxon>
        <taxon>Rhodospirillales</taxon>
        <taxon>Dongiaceae</taxon>
        <taxon>Aliidongia</taxon>
    </lineage>
</organism>
<sequence length="385" mass="42008">MPVTIRPRIQNLQASLIAEVAILGLGDPEVLPLWFGEGDLPTPRFIIDAAARALEAGETFYTFERGIPALRQALADYETRLHAKPVPADRVVITTAGMQAIMLTMQALVDPGDNVLVVSPVWPNVRAAIEIMGGEPREVGLGRQDDGRFRLDLDALDRARDGRTRAIFVNSPSNPTGWVMSRAEGEALLAYARQHGLYLIADEVYARVVYNAPVAPSLLDIAEPDDRVVVVNSFSKAWAMTGWRLGWLVGTPEIVEVMGKLIQYNVSGAPTFIQHAAVTAVREGEDFARSMTERYRAGRALVLDALRGLNRVQVAPPDGAFYAFIKVDGMTDSVAFAKEILAKTKVGLAPGRAFGLGGEGHLRLCFAASRDRLEPALERLVPFLR</sequence>
<keyword evidence="10" id="KW-1185">Reference proteome</keyword>
<dbReference type="CDD" id="cd00609">
    <property type="entry name" value="AAT_like"/>
    <property type="match status" value="1"/>
</dbReference>
<evidence type="ECO:0000256" key="1">
    <source>
        <dbReference type="ARBA" id="ARBA00001933"/>
    </source>
</evidence>
<evidence type="ECO:0000256" key="4">
    <source>
        <dbReference type="ARBA" id="ARBA00022679"/>
    </source>
</evidence>
<evidence type="ECO:0000313" key="9">
    <source>
        <dbReference type="EMBL" id="GGF30551.1"/>
    </source>
</evidence>
<evidence type="ECO:0000256" key="2">
    <source>
        <dbReference type="ARBA" id="ARBA00007441"/>
    </source>
</evidence>
<comment type="caution">
    <text evidence="9">The sequence shown here is derived from an EMBL/GenBank/DDBJ whole genome shotgun (WGS) entry which is preliminary data.</text>
</comment>
<dbReference type="PANTHER" id="PTHR46383">
    <property type="entry name" value="ASPARTATE AMINOTRANSFERASE"/>
    <property type="match status" value="1"/>
</dbReference>
<evidence type="ECO:0000256" key="3">
    <source>
        <dbReference type="ARBA" id="ARBA00022576"/>
    </source>
</evidence>
<dbReference type="RefSeq" id="WP_189049194.1">
    <property type="nucleotide sequence ID" value="NZ_BMJQ01000011.1"/>
</dbReference>
<keyword evidence="3 7" id="KW-0032">Aminotransferase</keyword>
<comment type="cofactor">
    <cofactor evidence="1 7">
        <name>pyridoxal 5'-phosphate</name>
        <dbReference type="ChEBI" id="CHEBI:597326"/>
    </cofactor>
</comment>
<dbReference type="Pfam" id="PF00155">
    <property type="entry name" value="Aminotran_1_2"/>
    <property type="match status" value="1"/>
</dbReference>
<keyword evidence="4 7" id="KW-0808">Transferase</keyword>
<protein>
    <recommendedName>
        <fullName evidence="7">Aminotransferase</fullName>
        <ecNumber evidence="7">2.6.1.-</ecNumber>
    </recommendedName>
</protein>
<dbReference type="Proteomes" id="UP000646365">
    <property type="component" value="Unassembled WGS sequence"/>
</dbReference>
<dbReference type="Gene3D" id="3.90.1150.10">
    <property type="entry name" value="Aspartate Aminotransferase, domain 1"/>
    <property type="match status" value="1"/>
</dbReference>
<name>A0A8J3E4W4_9PROT</name>
<evidence type="ECO:0000256" key="5">
    <source>
        <dbReference type="ARBA" id="ARBA00022898"/>
    </source>
</evidence>
<evidence type="ECO:0000256" key="6">
    <source>
        <dbReference type="ARBA" id="ARBA00049185"/>
    </source>
</evidence>
<comment type="catalytic activity">
    <reaction evidence="6">
        <text>L-aspartate + 2-oxoglutarate = oxaloacetate + L-glutamate</text>
        <dbReference type="Rhea" id="RHEA:21824"/>
        <dbReference type="ChEBI" id="CHEBI:16452"/>
        <dbReference type="ChEBI" id="CHEBI:16810"/>
        <dbReference type="ChEBI" id="CHEBI:29985"/>
        <dbReference type="ChEBI" id="CHEBI:29991"/>
        <dbReference type="EC" id="2.6.1.1"/>
    </reaction>
</comment>
<dbReference type="GO" id="GO:0030170">
    <property type="term" value="F:pyridoxal phosphate binding"/>
    <property type="evidence" value="ECO:0007669"/>
    <property type="project" value="InterPro"/>
</dbReference>
<dbReference type="InterPro" id="IPR015421">
    <property type="entry name" value="PyrdxlP-dep_Trfase_major"/>
</dbReference>
<gene>
    <name evidence="9" type="primary">aspB</name>
    <name evidence="9" type="ORF">GCM10011611_40820</name>
</gene>
<feature type="domain" description="Aminotransferase class I/classII large" evidence="8">
    <location>
        <begin position="35"/>
        <end position="380"/>
    </location>
</feature>
<accession>A0A8J3E4W4</accession>
<reference evidence="9" key="2">
    <citation type="submission" date="2020-09" db="EMBL/GenBank/DDBJ databases">
        <authorList>
            <person name="Sun Q."/>
            <person name="Zhou Y."/>
        </authorList>
    </citation>
    <scope>NUCLEOTIDE SEQUENCE</scope>
    <source>
        <strain evidence="9">CGMCC 1.15725</strain>
    </source>
</reference>
<proteinExistence type="inferred from homology"/>
<dbReference type="NCBIfam" id="NF004770">
    <property type="entry name" value="PRK06108.1"/>
    <property type="match status" value="1"/>
</dbReference>
<comment type="similarity">
    <text evidence="2 7">Belongs to the class-I pyridoxal-phosphate-dependent aminotransferase family.</text>
</comment>